<keyword evidence="2" id="KW-1185">Reference proteome</keyword>
<accession>A0ACB8VPG9</accession>
<protein>
    <submittedName>
        <fullName evidence="1">Uncharacterized protein</fullName>
    </submittedName>
</protein>
<evidence type="ECO:0000313" key="2">
    <source>
        <dbReference type="Proteomes" id="UP000831701"/>
    </source>
</evidence>
<gene>
    <name evidence="1" type="ORF">L3Q82_003323</name>
</gene>
<dbReference type="Proteomes" id="UP000831701">
    <property type="component" value="Chromosome 19"/>
</dbReference>
<reference evidence="1" key="1">
    <citation type="submission" date="2022-04" db="EMBL/GenBank/DDBJ databases">
        <title>Jade perch genome.</title>
        <authorList>
            <person name="Chao B."/>
        </authorList>
    </citation>
    <scope>NUCLEOTIDE SEQUENCE</scope>
    <source>
        <strain evidence="1">CB-2022</strain>
    </source>
</reference>
<evidence type="ECO:0000313" key="1">
    <source>
        <dbReference type="EMBL" id="KAI3356782.1"/>
    </source>
</evidence>
<dbReference type="EMBL" id="CM041549">
    <property type="protein sequence ID" value="KAI3356782.1"/>
    <property type="molecule type" value="Genomic_DNA"/>
</dbReference>
<organism evidence="1 2">
    <name type="scientific">Scortum barcoo</name>
    <name type="common">barcoo grunter</name>
    <dbReference type="NCBI Taxonomy" id="214431"/>
    <lineage>
        <taxon>Eukaryota</taxon>
        <taxon>Metazoa</taxon>
        <taxon>Chordata</taxon>
        <taxon>Craniata</taxon>
        <taxon>Vertebrata</taxon>
        <taxon>Euteleostomi</taxon>
        <taxon>Actinopterygii</taxon>
        <taxon>Neopterygii</taxon>
        <taxon>Teleostei</taxon>
        <taxon>Neoteleostei</taxon>
        <taxon>Acanthomorphata</taxon>
        <taxon>Eupercaria</taxon>
        <taxon>Centrarchiformes</taxon>
        <taxon>Terapontoidei</taxon>
        <taxon>Terapontidae</taxon>
        <taxon>Scortum</taxon>
    </lineage>
</organism>
<name>A0ACB8VPG9_9TELE</name>
<proteinExistence type="predicted"/>
<comment type="caution">
    <text evidence="1">The sequence shown here is derived from an EMBL/GenBank/DDBJ whole genome shotgun (WGS) entry which is preliminary data.</text>
</comment>
<sequence>MKQQDQALRDFFDCLNEAIMRLVSIIIWYRLRTTTNVLDDALGAGIVEHLSRGELQSQDAEVRNSVIKENEKPSTVKKVVMSHTWVDNHRCPADLTVMLQWPHAVAELSVFFFALLKPLCQAFVLLPHMVSDEAVLG</sequence>